<evidence type="ECO:0000256" key="2">
    <source>
        <dbReference type="ARBA" id="ARBA00004747"/>
    </source>
</evidence>
<dbReference type="PROSITE" id="PS01058">
    <property type="entry name" value="SAICAR_SYNTHETASE_2"/>
    <property type="match status" value="1"/>
</dbReference>
<keyword evidence="4" id="KW-0436">Ligase</keyword>
<dbReference type="GO" id="GO:0005524">
    <property type="term" value="F:ATP binding"/>
    <property type="evidence" value="ECO:0007669"/>
    <property type="project" value="UniProtKB-KW"/>
</dbReference>
<keyword evidence="6" id="KW-0658">Purine biosynthesis</keyword>
<dbReference type="GO" id="GO:0005829">
    <property type="term" value="C:cytosol"/>
    <property type="evidence" value="ECO:0007669"/>
    <property type="project" value="TreeGrafter"/>
</dbReference>
<dbReference type="GO" id="GO:0004639">
    <property type="term" value="F:phosphoribosylaminoimidazolesuccinocarboxamide synthase activity"/>
    <property type="evidence" value="ECO:0007669"/>
    <property type="project" value="InterPro"/>
</dbReference>
<dbReference type="InterPro" id="IPR018236">
    <property type="entry name" value="SAICAR_synthetase_CS"/>
</dbReference>
<evidence type="ECO:0000256" key="4">
    <source>
        <dbReference type="ARBA" id="ARBA00022598"/>
    </source>
</evidence>
<keyword evidence="5" id="KW-0547">Nucleotide-binding</keyword>
<comment type="pathway">
    <text evidence="2">Purine metabolism; IMP biosynthesis via de novo pathway; 5-amino-1-(5-phospho-D-ribosyl)imidazole-4-carboxylate from 5-amino-1-(5-phospho-D-ribosyl)imidazole (carboxylase route): step 1/1.</text>
</comment>
<dbReference type="FunFam" id="3.30.470.20:FF:000020">
    <property type="entry name" value="Probable multifunctional protein ADE2"/>
    <property type="match status" value="1"/>
</dbReference>
<dbReference type="PANTHER" id="PTHR43599:SF3">
    <property type="entry name" value="SI:DKEY-6E2.2"/>
    <property type="match status" value="1"/>
</dbReference>
<evidence type="ECO:0000313" key="9">
    <source>
        <dbReference type="EMBL" id="JAI52714.1"/>
    </source>
</evidence>
<evidence type="ECO:0000256" key="3">
    <source>
        <dbReference type="ARBA" id="ARBA00011020"/>
    </source>
</evidence>
<feature type="domain" description="SAICAR synthetase/ADE2 N-terminal" evidence="8">
    <location>
        <begin position="1"/>
        <end position="145"/>
    </location>
</feature>
<keyword evidence="7" id="KW-0067">ATP-binding</keyword>
<dbReference type="Pfam" id="PF01259">
    <property type="entry name" value="SAICAR_synt"/>
    <property type="match status" value="1"/>
</dbReference>
<comment type="similarity">
    <text evidence="3">In the N-terminal section; belongs to the SAICAR synthetase family.</text>
</comment>
<accession>A0A0P4VNP6</accession>
<evidence type="ECO:0000259" key="8">
    <source>
        <dbReference type="Pfam" id="PF01259"/>
    </source>
</evidence>
<evidence type="ECO:0000256" key="6">
    <source>
        <dbReference type="ARBA" id="ARBA00022755"/>
    </source>
</evidence>
<evidence type="ECO:0000256" key="7">
    <source>
        <dbReference type="ARBA" id="ARBA00022840"/>
    </source>
</evidence>
<dbReference type="SUPFAM" id="SSF56104">
    <property type="entry name" value="SAICAR synthase-like"/>
    <property type="match status" value="1"/>
</dbReference>
<dbReference type="EMBL" id="GDKW01003881">
    <property type="protein sequence ID" value="JAI52714.1"/>
    <property type="molecule type" value="mRNA"/>
</dbReference>
<organism evidence="9">
    <name type="scientific">Rhodnius neglectus</name>
    <dbReference type="NCBI Taxonomy" id="72488"/>
    <lineage>
        <taxon>Eukaryota</taxon>
        <taxon>Metazoa</taxon>
        <taxon>Ecdysozoa</taxon>
        <taxon>Arthropoda</taxon>
        <taxon>Hexapoda</taxon>
        <taxon>Insecta</taxon>
        <taxon>Pterygota</taxon>
        <taxon>Neoptera</taxon>
        <taxon>Paraneoptera</taxon>
        <taxon>Hemiptera</taxon>
        <taxon>Heteroptera</taxon>
        <taxon>Panheteroptera</taxon>
        <taxon>Cimicomorpha</taxon>
        <taxon>Reduviidae</taxon>
        <taxon>Triatominae</taxon>
        <taxon>Rhodnius</taxon>
    </lineage>
</organism>
<dbReference type="InterPro" id="IPR050089">
    <property type="entry name" value="SAICAR_synthetase"/>
</dbReference>
<evidence type="ECO:0000256" key="1">
    <source>
        <dbReference type="ARBA" id="ARBA00004672"/>
    </source>
</evidence>
<protein>
    <submittedName>
        <fullName evidence="9">Putative phosphoribosylamidoimidazole-succinocarboxamide synthase</fullName>
    </submittedName>
</protein>
<dbReference type="Gene3D" id="3.30.470.20">
    <property type="entry name" value="ATP-grasp fold, B domain"/>
    <property type="match status" value="1"/>
</dbReference>
<proteinExistence type="evidence at transcript level"/>
<dbReference type="InterPro" id="IPR028923">
    <property type="entry name" value="SAICAR_synt/ADE2_N"/>
</dbReference>
<dbReference type="PANTHER" id="PTHR43599">
    <property type="entry name" value="MULTIFUNCTIONAL PROTEIN ADE2"/>
    <property type="match status" value="1"/>
</dbReference>
<dbReference type="GO" id="GO:0006189">
    <property type="term" value="P:'de novo' IMP biosynthetic process"/>
    <property type="evidence" value="ECO:0007669"/>
    <property type="project" value="UniProtKB-UniPathway"/>
</dbReference>
<dbReference type="AlphaFoldDB" id="A0A0P4VNP6"/>
<sequence length="178" mass="20762">MVPIEWVTRRLATGSFLKRNPGVPEGFRFYPPLQETFFKDDANHDPQWSEQQIIAANFKLNGLTITRHEVDMMRRTSIAVFEVLEKAWAVRNCALIDMKIEFGVDSSGELLVSDIIDSDSWRLWPSGDKRLMKDKQVYRNLSNVTDQDLETIKSNFKWISDQLDYFLTPTESLVCFEY</sequence>
<name>A0A0P4VNP6_9HEMI</name>
<reference evidence="9" key="1">
    <citation type="journal article" date="2016" name="PLoS Negl. Trop. Dis.">
        <title>A Deep Insight into the Sialome of Rhodnius neglectus, a Vector of Chagas Disease.</title>
        <authorList>
            <person name="Santiago P.B."/>
            <person name="Assumpcao T.C."/>
            <person name="Araujo C.N."/>
            <person name="Bastos I.M."/>
            <person name="Neves D."/>
            <person name="Silva I.G."/>
            <person name="Charneau S."/>
            <person name="Queiroz R.M."/>
            <person name="Raiol T."/>
            <person name="Oliveira J.V."/>
            <person name="Sousa M.V."/>
            <person name="Calvo E."/>
            <person name="Ribeiro J.M."/>
            <person name="Santana J.M."/>
        </authorList>
    </citation>
    <scope>NUCLEOTIDE SEQUENCE</scope>
    <source>
        <tissue evidence="9">Salivary glands</tissue>
    </source>
</reference>
<dbReference type="UniPathway" id="UPA00074">
    <property type="reaction ID" value="UER00131"/>
</dbReference>
<comment type="pathway">
    <text evidence="1">Purine metabolism; IMP biosynthesis via de novo pathway; 5-amino-1-(5-phospho-D-ribosyl)imidazole-4-carboxamide from 5-amino-1-(5-phospho-D-ribosyl)imidazole-4-carboxylate: step 1/2.</text>
</comment>
<evidence type="ECO:0000256" key="5">
    <source>
        <dbReference type="ARBA" id="ARBA00022741"/>
    </source>
</evidence>
<dbReference type="PROSITE" id="PS01057">
    <property type="entry name" value="SAICAR_SYNTHETASE_1"/>
    <property type="match status" value="1"/>
</dbReference>